<proteinExistence type="predicted"/>
<gene>
    <name evidence="1" type="ORF">WN72_24910</name>
</gene>
<dbReference type="AlphaFoldDB" id="A0AAE7NPW0"/>
<evidence type="ECO:0000313" key="1">
    <source>
        <dbReference type="EMBL" id="QOZ69201.1"/>
    </source>
</evidence>
<protein>
    <recommendedName>
        <fullName evidence="3">AAA domain-containing protein</fullName>
    </recommendedName>
</protein>
<dbReference type="KEGG" id="barh:WN72_24910"/>
<dbReference type="Gene3D" id="3.40.50.300">
    <property type="entry name" value="P-loop containing nucleotide triphosphate hydrolases"/>
    <property type="match status" value="1"/>
</dbReference>
<reference evidence="1 2" key="1">
    <citation type="submission" date="2018-06" db="EMBL/GenBank/DDBJ databases">
        <title>Comparative genomics of Bradyrhizobium nodulating Arachidis hypogaea.</title>
        <authorList>
            <person name="Li Y."/>
        </authorList>
    </citation>
    <scope>NUCLEOTIDE SEQUENCE [LARGE SCALE GENOMIC DNA]</scope>
    <source>
        <strain evidence="1 2">CCBAU 051107</strain>
    </source>
</reference>
<evidence type="ECO:0008006" key="3">
    <source>
        <dbReference type="Google" id="ProtNLM"/>
    </source>
</evidence>
<dbReference type="RefSeq" id="WP_092217213.1">
    <property type="nucleotide sequence ID" value="NZ_CP030050.1"/>
</dbReference>
<organism evidence="1 2">
    <name type="scientific">Bradyrhizobium arachidis</name>
    <dbReference type="NCBI Taxonomy" id="858423"/>
    <lineage>
        <taxon>Bacteria</taxon>
        <taxon>Pseudomonadati</taxon>
        <taxon>Pseudomonadota</taxon>
        <taxon>Alphaproteobacteria</taxon>
        <taxon>Hyphomicrobiales</taxon>
        <taxon>Nitrobacteraceae</taxon>
        <taxon>Bradyrhizobium</taxon>
    </lineage>
</organism>
<accession>A0AAE7NPW0</accession>
<name>A0AAE7NPW0_9BRAD</name>
<dbReference type="InterPro" id="IPR027417">
    <property type="entry name" value="P-loop_NTPase"/>
</dbReference>
<evidence type="ECO:0000313" key="2">
    <source>
        <dbReference type="Proteomes" id="UP000594015"/>
    </source>
</evidence>
<sequence length="578" mass="64230">MSLLELDEVERLATPVAMEAMRDLAEWWDGGPEPEMSPPLCLGWDMHRLWPTEGFALWRDLMFEYEPPCWIPGVHEPVTMEQYEAALIEQWQLFDREKHWTDSLIIDVLASEKEHRGYQPCGVAWERTEAILNDLAAKVGAKRAAVKTAEDAREARRLKRLDRFFDLDDAGYAKWLADGRPEINGAKYERWTERRFRELLEKTPPMPVVPLKAPAVPQPDLLRSSGEFVGAFEPPDFLVDGILQRRYFYSLTATTGSGKTAIAMRVMGHVAAGRPLNGVAVEQGTTLYFAGENPTDVQARWLGLTRDMEISPDTSAVHFLVGAMDLNQTAERITAEVIRKGLNLALVIVDTAAAYNSSEDENSNTQAGAYARQLRSLTQLPGGPTVIVLCHPTKRAGDDDLIPRGGGAFLAEVDGNIAVQRRDSLLALTAQGKFRGPEFPAMHFELETVRDHPKLKDTKSRPIPTVIARPVGGDRANVMEKGADHDNERVLRAVSDRQGSSPTDLAKALGWTYGAAMAPNQTKVARVLKRLLKEKLVVERLGAWRTTQTGDRELNAIDAKRATMPVPPIPMPRGSTSF</sequence>
<dbReference type="EMBL" id="CP030050">
    <property type="protein sequence ID" value="QOZ69201.1"/>
    <property type="molecule type" value="Genomic_DNA"/>
</dbReference>
<dbReference type="SUPFAM" id="SSF52540">
    <property type="entry name" value="P-loop containing nucleoside triphosphate hydrolases"/>
    <property type="match status" value="1"/>
</dbReference>
<dbReference type="Pfam" id="PF13481">
    <property type="entry name" value="AAA_25"/>
    <property type="match status" value="1"/>
</dbReference>
<dbReference type="Proteomes" id="UP000594015">
    <property type="component" value="Chromosome"/>
</dbReference>